<keyword evidence="2 8" id="KW-0813">Transport</keyword>
<dbReference type="InterPro" id="IPR036942">
    <property type="entry name" value="Beta-barrel_TonB_sf"/>
</dbReference>
<dbReference type="InterPro" id="IPR008969">
    <property type="entry name" value="CarboxyPept-like_regulatory"/>
</dbReference>
<sequence length="820" mass="91017">MKFFIVIFFLFSSPILSNAQSITKSKGQIEGYILDSSTKLPVNYATIAVFKAGSTTTINGASSDSTGKFIIKGLSKGKYTLSIDFIGYQRKRISFVQENERMNLELPIILLSSGATQLNDVTIISSKPIIENKIDKMVYNPANDLTTQGSMALDVLKKVPQVTVDIDGNVELQGNGNIRFLINGKPSTIFGASLAEALQSIPASQIKSIEVITSPGAKYDASGTGGIINIILKNNNINGINGNVNLSAGSRLEDGSFNLNMHKGHFGMNAFFNGNEQLNTKTISSNRRSSVNGQPDTTTLLLQNGNNNYKREGYESGISANWSITPRDEVTGSFNYNHFSNNNNGLTNQQETITDNFNNVLSEKTSTRNSHSQFKENASDFSLAYKKTFRKKDQELDFLYSSSSGTNGVNISQQQQYANNASPLFGLISNNPGKDQETDIKIDYVQPFTKKFTLETGAKIVIENITNSIITDTLLNNGTYGNDADQTFGFNYNRKIYAGYISSSFSALNDFIEGKAGLRYEYTQTSSGFKDTHIPGYGIVSPSFVLSHTIDEHQSIKISYSYRLERPDYRDLNPFYNISDPHNISSGNPNLKPELGHHYELGYNRSFDKGASIYLAAFYRYNTDDIQSFTTFYPTITINGTEYSNVSLSQRYNVGREINTGANIYISIPVTNKFSMRSNMLFADRITNNPGNPTVSGFMSRINLNASYDFGHDLAAEIFGNYRSSQRTIQGHNPSSIFYNLAIRKQFLNRRASIAITATNPFNKYINQRQIVAGSNFYQTSLRQIPYQSFGISLGYRFGKLDFSKDDQNDSSAVPMPGDN</sequence>
<dbReference type="PANTHER" id="PTHR30069">
    <property type="entry name" value="TONB-DEPENDENT OUTER MEMBRANE RECEPTOR"/>
    <property type="match status" value="1"/>
</dbReference>
<name>A0A386HMN5_9BACT</name>
<dbReference type="EMBL" id="CP032489">
    <property type="protein sequence ID" value="AYD47055.1"/>
    <property type="molecule type" value="Genomic_DNA"/>
</dbReference>
<dbReference type="RefSeq" id="WP_119985759.1">
    <property type="nucleotide sequence ID" value="NZ_CP032489.1"/>
</dbReference>
<dbReference type="Pfam" id="PF07715">
    <property type="entry name" value="Plug"/>
    <property type="match status" value="1"/>
</dbReference>
<feature type="chain" id="PRO_5017376366" evidence="9">
    <location>
        <begin position="20"/>
        <end position="820"/>
    </location>
</feature>
<evidence type="ECO:0000256" key="9">
    <source>
        <dbReference type="SAM" id="SignalP"/>
    </source>
</evidence>
<dbReference type="InterPro" id="IPR041700">
    <property type="entry name" value="OMP_b-brl_3"/>
</dbReference>
<gene>
    <name evidence="12" type="ORF">D6B99_05170</name>
</gene>
<comment type="subcellular location">
    <subcellularLocation>
        <location evidence="1 8">Cell outer membrane</location>
        <topology evidence="1 8">Multi-pass membrane protein</topology>
    </subcellularLocation>
</comment>
<dbReference type="InterPro" id="IPR039426">
    <property type="entry name" value="TonB-dep_rcpt-like"/>
</dbReference>
<evidence type="ECO:0000256" key="4">
    <source>
        <dbReference type="ARBA" id="ARBA00022692"/>
    </source>
</evidence>
<dbReference type="Pfam" id="PF14905">
    <property type="entry name" value="OMP_b-brl_3"/>
    <property type="match status" value="1"/>
</dbReference>
<keyword evidence="6 8" id="KW-0472">Membrane</keyword>
<evidence type="ECO:0000256" key="2">
    <source>
        <dbReference type="ARBA" id="ARBA00022448"/>
    </source>
</evidence>
<keyword evidence="13" id="KW-1185">Reference proteome</keyword>
<evidence type="ECO:0000256" key="7">
    <source>
        <dbReference type="ARBA" id="ARBA00023237"/>
    </source>
</evidence>
<proteinExistence type="inferred from homology"/>
<dbReference type="InterPro" id="IPR012910">
    <property type="entry name" value="Plug_dom"/>
</dbReference>
<dbReference type="Gene3D" id="2.170.130.10">
    <property type="entry name" value="TonB-dependent receptor, plug domain"/>
    <property type="match status" value="1"/>
</dbReference>
<dbReference type="GO" id="GO:0009279">
    <property type="term" value="C:cell outer membrane"/>
    <property type="evidence" value="ECO:0007669"/>
    <property type="project" value="UniProtKB-SubCell"/>
</dbReference>
<evidence type="ECO:0000313" key="12">
    <source>
        <dbReference type="EMBL" id="AYD47055.1"/>
    </source>
</evidence>
<evidence type="ECO:0000256" key="6">
    <source>
        <dbReference type="ARBA" id="ARBA00023136"/>
    </source>
</evidence>
<dbReference type="GO" id="GO:0044718">
    <property type="term" value="P:siderophore transmembrane transport"/>
    <property type="evidence" value="ECO:0007669"/>
    <property type="project" value="TreeGrafter"/>
</dbReference>
<keyword evidence="3 8" id="KW-1134">Transmembrane beta strand</keyword>
<evidence type="ECO:0000256" key="3">
    <source>
        <dbReference type="ARBA" id="ARBA00022452"/>
    </source>
</evidence>
<dbReference type="OrthoDB" id="905812at2"/>
<dbReference type="Pfam" id="PF13715">
    <property type="entry name" value="CarbopepD_reg_2"/>
    <property type="match status" value="1"/>
</dbReference>
<evidence type="ECO:0000256" key="5">
    <source>
        <dbReference type="ARBA" id="ARBA00022729"/>
    </source>
</evidence>
<feature type="domain" description="Outer membrane protein beta-barrel" evidence="11">
    <location>
        <begin position="387"/>
        <end position="796"/>
    </location>
</feature>
<dbReference type="SUPFAM" id="SSF49464">
    <property type="entry name" value="Carboxypeptidase regulatory domain-like"/>
    <property type="match status" value="1"/>
</dbReference>
<dbReference type="GO" id="GO:0015344">
    <property type="term" value="F:siderophore uptake transmembrane transporter activity"/>
    <property type="evidence" value="ECO:0007669"/>
    <property type="project" value="TreeGrafter"/>
</dbReference>
<protein>
    <submittedName>
        <fullName evidence="12">TonB-dependent receptor</fullName>
    </submittedName>
</protein>
<dbReference type="InterPro" id="IPR037066">
    <property type="entry name" value="Plug_dom_sf"/>
</dbReference>
<accession>A0A386HMN5</accession>
<evidence type="ECO:0000259" key="11">
    <source>
        <dbReference type="Pfam" id="PF14905"/>
    </source>
</evidence>
<keyword evidence="5 9" id="KW-0732">Signal</keyword>
<keyword evidence="12" id="KW-0675">Receptor</keyword>
<keyword evidence="7 8" id="KW-0998">Cell outer membrane</keyword>
<dbReference type="PANTHER" id="PTHR30069:SF29">
    <property type="entry name" value="HEMOGLOBIN AND HEMOGLOBIN-HAPTOGLOBIN-BINDING PROTEIN 1-RELATED"/>
    <property type="match status" value="1"/>
</dbReference>
<organism evidence="12 13">
    <name type="scientific">Arachidicoccus soli</name>
    <dbReference type="NCBI Taxonomy" id="2341117"/>
    <lineage>
        <taxon>Bacteria</taxon>
        <taxon>Pseudomonadati</taxon>
        <taxon>Bacteroidota</taxon>
        <taxon>Chitinophagia</taxon>
        <taxon>Chitinophagales</taxon>
        <taxon>Chitinophagaceae</taxon>
        <taxon>Arachidicoccus</taxon>
    </lineage>
</organism>
<dbReference type="PROSITE" id="PS52016">
    <property type="entry name" value="TONB_DEPENDENT_REC_3"/>
    <property type="match status" value="1"/>
</dbReference>
<feature type="signal peptide" evidence="9">
    <location>
        <begin position="1"/>
        <end position="19"/>
    </location>
</feature>
<evidence type="ECO:0000259" key="10">
    <source>
        <dbReference type="Pfam" id="PF07715"/>
    </source>
</evidence>
<dbReference type="KEGG" id="ark:D6B99_05170"/>
<dbReference type="Gene3D" id="2.60.40.1120">
    <property type="entry name" value="Carboxypeptidase-like, regulatory domain"/>
    <property type="match status" value="1"/>
</dbReference>
<reference evidence="12 13" key="1">
    <citation type="submission" date="2018-09" db="EMBL/GenBank/DDBJ databases">
        <title>Arachidicoccus sp. nov., a bacterium isolated from soil.</title>
        <authorList>
            <person name="Weon H.-Y."/>
            <person name="Kwon S.-W."/>
            <person name="Lee S.A."/>
        </authorList>
    </citation>
    <scope>NUCLEOTIDE SEQUENCE [LARGE SCALE GENOMIC DNA]</scope>
    <source>
        <strain evidence="12 13">KIS59-12</strain>
    </source>
</reference>
<evidence type="ECO:0000313" key="13">
    <source>
        <dbReference type="Proteomes" id="UP000266118"/>
    </source>
</evidence>
<dbReference type="Proteomes" id="UP000266118">
    <property type="component" value="Chromosome"/>
</dbReference>
<dbReference type="SUPFAM" id="SSF56935">
    <property type="entry name" value="Porins"/>
    <property type="match status" value="1"/>
</dbReference>
<comment type="similarity">
    <text evidence="8">Belongs to the TonB-dependent receptor family.</text>
</comment>
<keyword evidence="4 8" id="KW-0812">Transmembrane</keyword>
<feature type="domain" description="TonB-dependent receptor plug" evidence="10">
    <location>
        <begin position="149"/>
        <end position="227"/>
    </location>
</feature>
<evidence type="ECO:0000256" key="1">
    <source>
        <dbReference type="ARBA" id="ARBA00004571"/>
    </source>
</evidence>
<dbReference type="AlphaFoldDB" id="A0A386HMN5"/>
<dbReference type="Gene3D" id="2.40.170.20">
    <property type="entry name" value="TonB-dependent receptor, beta-barrel domain"/>
    <property type="match status" value="1"/>
</dbReference>
<evidence type="ECO:0000256" key="8">
    <source>
        <dbReference type="PROSITE-ProRule" id="PRU01360"/>
    </source>
</evidence>